<name>A0A6I6K435_9BACT</name>
<dbReference type="CDD" id="cd00586">
    <property type="entry name" value="4HBT"/>
    <property type="match status" value="1"/>
</dbReference>
<dbReference type="KEGG" id="mcos:GM418_22400"/>
<dbReference type="Gene3D" id="3.10.129.10">
    <property type="entry name" value="Hotdog Thioesterase"/>
    <property type="match status" value="1"/>
</dbReference>
<protein>
    <submittedName>
        <fullName evidence="1">Acyl-CoA thioesterase</fullName>
    </submittedName>
</protein>
<dbReference type="RefSeq" id="WP_158869450.1">
    <property type="nucleotide sequence ID" value="NZ_CP046401.1"/>
</dbReference>
<organism evidence="1 2">
    <name type="scientific">Maribellus comscasis</name>
    <dbReference type="NCBI Taxonomy" id="2681766"/>
    <lineage>
        <taxon>Bacteria</taxon>
        <taxon>Pseudomonadati</taxon>
        <taxon>Bacteroidota</taxon>
        <taxon>Bacteroidia</taxon>
        <taxon>Marinilabiliales</taxon>
        <taxon>Prolixibacteraceae</taxon>
        <taxon>Maribellus</taxon>
    </lineage>
</organism>
<evidence type="ECO:0000313" key="1">
    <source>
        <dbReference type="EMBL" id="QGY46313.1"/>
    </source>
</evidence>
<reference evidence="1 2" key="1">
    <citation type="submission" date="2019-11" db="EMBL/GenBank/DDBJ databases">
        <authorList>
            <person name="Zheng R.K."/>
            <person name="Sun C.M."/>
        </authorList>
    </citation>
    <scope>NUCLEOTIDE SEQUENCE [LARGE SCALE GENOMIC DNA]</scope>
    <source>
        <strain evidence="1 2">WC007</strain>
    </source>
</reference>
<dbReference type="Pfam" id="PF13279">
    <property type="entry name" value="4HBT_2"/>
    <property type="match status" value="1"/>
</dbReference>
<dbReference type="EMBL" id="CP046401">
    <property type="protein sequence ID" value="QGY46313.1"/>
    <property type="molecule type" value="Genomic_DNA"/>
</dbReference>
<accession>A0A6I6K435</accession>
<dbReference type="Proteomes" id="UP000428260">
    <property type="component" value="Chromosome"/>
</dbReference>
<gene>
    <name evidence="1" type="ORF">GM418_22400</name>
</gene>
<dbReference type="SUPFAM" id="SSF54637">
    <property type="entry name" value="Thioesterase/thiol ester dehydrase-isomerase"/>
    <property type="match status" value="1"/>
</dbReference>
<dbReference type="AlphaFoldDB" id="A0A6I6K435"/>
<sequence>MKKLVYEEKVYTYQIDIVGHVNNIIYIQWLENGRVRLLEAMGIPVTDLTKTEGIVPILTETNILYKKPFFIYNSVRIETWVSKLNNASAILEFRFYNEKDELCASAWQKGLFINMATMKPTRLSDKHREAFEKYLVNE</sequence>
<evidence type="ECO:0000313" key="2">
    <source>
        <dbReference type="Proteomes" id="UP000428260"/>
    </source>
</evidence>
<proteinExistence type="predicted"/>
<dbReference type="PANTHER" id="PTHR31793">
    <property type="entry name" value="4-HYDROXYBENZOYL-COA THIOESTERASE FAMILY MEMBER"/>
    <property type="match status" value="1"/>
</dbReference>
<dbReference type="GO" id="GO:0047617">
    <property type="term" value="F:fatty acyl-CoA hydrolase activity"/>
    <property type="evidence" value="ECO:0007669"/>
    <property type="project" value="TreeGrafter"/>
</dbReference>
<keyword evidence="2" id="KW-1185">Reference proteome</keyword>
<dbReference type="InterPro" id="IPR050563">
    <property type="entry name" value="4-hydroxybenzoyl-CoA_TE"/>
</dbReference>
<dbReference type="PANTHER" id="PTHR31793:SF24">
    <property type="entry name" value="LONG-CHAIN ACYL-COA THIOESTERASE FADM"/>
    <property type="match status" value="1"/>
</dbReference>
<dbReference type="InterPro" id="IPR029069">
    <property type="entry name" value="HotDog_dom_sf"/>
</dbReference>